<sequence>MASRTPATLHHIPSEPLLYAIAGCSEHSGRYVAENIMVDAPNEQTSRWSGAGQTVSVKQWISLRLETTSVVKSITFGKFHKPHPCNMKEFKIFVGMVEDNMIEVLHGGLKNDSIPETFALKHVNAAGVYIPCRFLKITPLSAHGQSFHTSIWFVSVSGVIDHDVVAEVQNTYDEYRENAVLRLILKHLRQRRFLTPYQSLLSRVDVQLEHPLISSLYDHLVLQGAFSSAEEVLQSVAQAGLFDVYINSCPAKTSWSRITGTNADGDVPSRRGGHAMCIDDENGLIYLLGGWDGHKNLDDFWVYDIHQDRWSVVSHNTSQEKNGPGRRSCHKMAFDRKMGCIYLLGRLDEGEEVKPEGASRNGDEAGRVEGSSGSSFCSEFYRYHTRGLDSGTWDLLCIDTSSSGGPPLLFDHQMVMDADNQILYVFGGRVVDADMSSHKYSGMYSYNVRTSKWMMLQPADNIAATPHQVCIPSRFGHSMVLEPNSRTLFIFAGQRDNGQRESKYLSDMYAYDIDADTATEVFSNYTPFGGPEHSFTQRAVLDPDLREIYVFCGLTRPPLGSQLTLECKSLSWLYRYNPANPAAKGQWSSIQPSEVVHSHHSTSVGLAENNPKPRYAHQVVYDRRSRVVYMHGGNAGNHDNGDEDAAEDAEDRELRLDDFWRMELQRPPRKDIIRNAVFRLRRQQFREMCEDGPLVKALTFLQTEVSAVVDHKNTEEQNLFRSLLSHLVSQSPVLSPRLIPPPKLPEAGHDVRRDGDDDVEPPRKRSRPNTPEDLDHNLSDESGSGAPSVALPNSSGDPASLPHPLISYQEDPNEAKFGSGMELRHKVSASRFQQRTEVFEDLLTLINQEAKQPEGDLVDFIDRDVDP</sequence>
<dbReference type="InterPro" id="IPR010565">
    <property type="entry name" value="Muskelin_N"/>
</dbReference>
<dbReference type="Gene3D" id="2.60.120.260">
    <property type="entry name" value="Galactose-binding domain-like"/>
    <property type="match status" value="1"/>
</dbReference>
<feature type="domain" description="Muskelin N-terminal" evidence="4">
    <location>
        <begin position="17"/>
        <end position="211"/>
    </location>
</feature>
<dbReference type="PANTHER" id="PTHR15526:SF5">
    <property type="entry name" value="MUSKELIN"/>
    <property type="match status" value="1"/>
</dbReference>
<dbReference type="InterPro" id="IPR052456">
    <property type="entry name" value="CTLH_complex_component"/>
</dbReference>
<evidence type="ECO:0000259" key="4">
    <source>
        <dbReference type="Pfam" id="PF06588"/>
    </source>
</evidence>
<dbReference type="Pfam" id="PF01344">
    <property type="entry name" value="Kelch_1"/>
    <property type="match status" value="1"/>
</dbReference>
<dbReference type="AlphaFoldDB" id="A0A067PWZ0"/>
<feature type="region of interest" description="Disordered" evidence="3">
    <location>
        <begin position="352"/>
        <end position="373"/>
    </location>
</feature>
<dbReference type="PANTHER" id="PTHR15526">
    <property type="entry name" value="MUSKELIN"/>
    <property type="match status" value="1"/>
</dbReference>
<proteinExistence type="predicted"/>
<dbReference type="InParanoid" id="A0A067PWZ0"/>
<protein>
    <recommendedName>
        <fullName evidence="4">Muskelin N-terminal domain-containing protein</fullName>
    </recommendedName>
</protein>
<dbReference type="SUPFAM" id="SSF117281">
    <property type="entry name" value="Kelch motif"/>
    <property type="match status" value="1"/>
</dbReference>
<feature type="compositionally biased region" description="Basic and acidic residues" evidence="3">
    <location>
        <begin position="352"/>
        <end position="367"/>
    </location>
</feature>
<dbReference type="GO" id="GO:0005737">
    <property type="term" value="C:cytoplasm"/>
    <property type="evidence" value="ECO:0007669"/>
    <property type="project" value="TreeGrafter"/>
</dbReference>
<evidence type="ECO:0000256" key="1">
    <source>
        <dbReference type="ARBA" id="ARBA00022441"/>
    </source>
</evidence>
<feature type="compositionally biased region" description="Basic and acidic residues" evidence="3">
    <location>
        <begin position="746"/>
        <end position="763"/>
    </location>
</feature>
<gene>
    <name evidence="5" type="ORF">JAAARDRAFT_208578</name>
</gene>
<evidence type="ECO:0000313" key="6">
    <source>
        <dbReference type="Proteomes" id="UP000027265"/>
    </source>
</evidence>
<evidence type="ECO:0000256" key="3">
    <source>
        <dbReference type="SAM" id="MobiDB-lite"/>
    </source>
</evidence>
<dbReference type="EMBL" id="KL197724">
    <property type="protein sequence ID" value="KDQ55802.1"/>
    <property type="molecule type" value="Genomic_DNA"/>
</dbReference>
<feature type="region of interest" description="Disordered" evidence="3">
    <location>
        <begin position="733"/>
        <end position="813"/>
    </location>
</feature>
<evidence type="ECO:0000256" key="2">
    <source>
        <dbReference type="ARBA" id="ARBA00022737"/>
    </source>
</evidence>
<keyword evidence="2" id="KW-0677">Repeat</keyword>
<dbReference type="InterPro" id="IPR006652">
    <property type="entry name" value="Kelch_1"/>
</dbReference>
<dbReference type="SUPFAM" id="SSF49785">
    <property type="entry name" value="Galactose-binding domain-like"/>
    <property type="match status" value="1"/>
</dbReference>
<dbReference type="InterPro" id="IPR015915">
    <property type="entry name" value="Kelch-typ_b-propeller"/>
</dbReference>
<dbReference type="InterPro" id="IPR008979">
    <property type="entry name" value="Galactose-bd-like_sf"/>
</dbReference>
<dbReference type="Gene3D" id="2.120.10.80">
    <property type="entry name" value="Kelch-type beta propeller"/>
    <property type="match status" value="2"/>
</dbReference>
<keyword evidence="1" id="KW-0880">Kelch repeat</keyword>
<dbReference type="Pfam" id="PF06588">
    <property type="entry name" value="Muskelin_N"/>
    <property type="match status" value="1"/>
</dbReference>
<keyword evidence="6" id="KW-1185">Reference proteome</keyword>
<reference evidence="6" key="1">
    <citation type="journal article" date="2014" name="Proc. Natl. Acad. Sci. U.S.A.">
        <title>Extensive sampling of basidiomycete genomes demonstrates inadequacy of the white-rot/brown-rot paradigm for wood decay fungi.</title>
        <authorList>
            <person name="Riley R."/>
            <person name="Salamov A.A."/>
            <person name="Brown D.W."/>
            <person name="Nagy L.G."/>
            <person name="Floudas D."/>
            <person name="Held B.W."/>
            <person name="Levasseur A."/>
            <person name="Lombard V."/>
            <person name="Morin E."/>
            <person name="Otillar R."/>
            <person name="Lindquist E.A."/>
            <person name="Sun H."/>
            <person name="LaButti K.M."/>
            <person name="Schmutz J."/>
            <person name="Jabbour D."/>
            <person name="Luo H."/>
            <person name="Baker S.E."/>
            <person name="Pisabarro A.G."/>
            <person name="Walton J.D."/>
            <person name="Blanchette R.A."/>
            <person name="Henrissat B."/>
            <person name="Martin F."/>
            <person name="Cullen D."/>
            <person name="Hibbett D.S."/>
            <person name="Grigoriev I.V."/>
        </authorList>
    </citation>
    <scope>NUCLEOTIDE SEQUENCE [LARGE SCALE GENOMIC DNA]</scope>
    <source>
        <strain evidence="6">MUCL 33604</strain>
    </source>
</reference>
<name>A0A067PWZ0_9AGAM</name>
<dbReference type="FunCoup" id="A0A067PWZ0">
    <property type="interactions" value="493"/>
</dbReference>
<dbReference type="Proteomes" id="UP000027265">
    <property type="component" value="Unassembled WGS sequence"/>
</dbReference>
<evidence type="ECO:0000313" key="5">
    <source>
        <dbReference type="EMBL" id="KDQ55802.1"/>
    </source>
</evidence>
<dbReference type="STRING" id="933084.A0A067PWZ0"/>
<dbReference type="OrthoDB" id="10052615at2759"/>
<accession>A0A067PWZ0</accession>
<organism evidence="5 6">
    <name type="scientific">Jaapia argillacea MUCL 33604</name>
    <dbReference type="NCBI Taxonomy" id="933084"/>
    <lineage>
        <taxon>Eukaryota</taxon>
        <taxon>Fungi</taxon>
        <taxon>Dikarya</taxon>
        <taxon>Basidiomycota</taxon>
        <taxon>Agaricomycotina</taxon>
        <taxon>Agaricomycetes</taxon>
        <taxon>Agaricomycetidae</taxon>
        <taxon>Jaapiales</taxon>
        <taxon>Jaapiaceae</taxon>
        <taxon>Jaapia</taxon>
    </lineage>
</organism>
<dbReference type="HOGENOM" id="CLU_004210_0_0_1"/>